<dbReference type="NCBIfam" id="TIGR00487">
    <property type="entry name" value="IF-2"/>
    <property type="match status" value="1"/>
</dbReference>
<keyword evidence="8 10" id="KW-0342">GTP-binding</keyword>
<protein>
    <recommendedName>
        <fullName evidence="3 10">Translation initiation factor IF-2</fullName>
    </recommendedName>
</protein>
<dbReference type="InterPro" id="IPR006847">
    <property type="entry name" value="IF2_N"/>
</dbReference>
<dbReference type="Proteomes" id="UP000824162">
    <property type="component" value="Unassembled WGS sequence"/>
</dbReference>
<evidence type="ECO:0000256" key="3">
    <source>
        <dbReference type="ARBA" id="ARBA00020675"/>
    </source>
</evidence>
<gene>
    <name evidence="10 15" type="primary">infB</name>
    <name evidence="15" type="ORF">H9900_02580</name>
</gene>
<dbReference type="SUPFAM" id="SSF52540">
    <property type="entry name" value="P-loop containing nucleoside triphosphate hydrolases"/>
    <property type="match status" value="1"/>
</dbReference>
<dbReference type="PROSITE" id="PS01176">
    <property type="entry name" value="IF2"/>
    <property type="match status" value="1"/>
</dbReference>
<sequence>MEKIRAYELSKIFGFPSKEIVKVLHDYEVSGKNHMSVLSEYELDVIFEYFTQKNRAKDFSVLEPKKEPEPAPEQNTESREEAEELPVTEIEVRRKTRTVDTRVSNVDLDRIDDEKIEELIPDNVKQGDKKQKINQKKKQQQRQQRGTKQKRKPDNVFKKTERKEKKAEPLHVLIPNEITVGELASRMKKSPAEIIKKLMLLGIMASVNETLDFDTASLIVDEFGGTYEKEIILTEEEKLFDDFEDAPEQLKPRSPVVVVMGHVDHGKTSLLDAIRHTNVTEGEFGGITQHIGAHRVRVGDKKITFLDTPGHEAFTAMRARGALVTDIAILVVAADDGIMPQTVEAINHAKAADVSIIVAINKIDKEGANPDRVKQELMEYGLVPEEWGGDTICVEVSAKKKQNIKELLEMVLLVAEMKELKANPDRKAKGTVIESQLDKGRGSVATVLVQNGTLRVGDIVVAGTAVGRVRAMNNDKGKAVKKAGPSIPVEILGLSEVPEGGDEFYVVSDERKARAVVENRKFKEKQEKLKAATAISLDNLFEQIEAGKVKDLNIIVKADVQGSVEAVKQSLERISNEEVRVNVIHGAVGAITESDVMLASASSAIIVGFNVRPTNGASTAAADSDVDMRMYRVIYDAIEDIEKAMKGMLEPTFREEVTGHVEIRTTFKVSGVGTIGGAYVLDGRIKRDSLVRVVRDGIVIHEGELASLKRFKDDVKEVNAGYECGLSINNYNDIKDGDVIEAYIMAQVQPE</sequence>
<dbReference type="InterPro" id="IPR000795">
    <property type="entry name" value="T_Tr_GTP-bd_dom"/>
</dbReference>
<dbReference type="InterPro" id="IPR023115">
    <property type="entry name" value="TIF_IF2_dom3"/>
</dbReference>
<comment type="caution">
    <text evidence="15">The sequence shown here is derived from an EMBL/GenBank/DDBJ whole genome shotgun (WGS) entry which is preliminary data.</text>
</comment>
<dbReference type="InterPro" id="IPR005225">
    <property type="entry name" value="Small_GTP-bd"/>
</dbReference>
<keyword evidence="7 10" id="KW-0648">Protein biosynthesis</keyword>
<evidence type="ECO:0000256" key="11">
    <source>
        <dbReference type="RuleBase" id="RU000644"/>
    </source>
</evidence>
<dbReference type="InterPro" id="IPR036925">
    <property type="entry name" value="TIF_IF2_dom3_sf"/>
</dbReference>
<dbReference type="Gene3D" id="3.40.50.300">
    <property type="entry name" value="P-loop containing nucleotide triphosphate hydrolases"/>
    <property type="match status" value="1"/>
</dbReference>
<dbReference type="SUPFAM" id="SSF52156">
    <property type="entry name" value="Initiation factor IF2/eIF5b, domain 3"/>
    <property type="match status" value="1"/>
</dbReference>
<comment type="function">
    <text evidence="9 10 11">One of the essential components for the initiation of protein synthesis. Protects formylmethionyl-tRNA from spontaneous hydrolysis and promotes its binding to the 30S ribosomal subunits. Also involved in the hydrolysis of GTP during the formation of the 70S ribosomal complex.</text>
</comment>
<reference evidence="15" key="1">
    <citation type="journal article" date="2021" name="PeerJ">
        <title>Extensive microbial diversity within the chicken gut microbiome revealed by metagenomics and culture.</title>
        <authorList>
            <person name="Gilroy R."/>
            <person name="Ravi A."/>
            <person name="Getino M."/>
            <person name="Pursley I."/>
            <person name="Horton D.L."/>
            <person name="Alikhan N.F."/>
            <person name="Baker D."/>
            <person name="Gharbi K."/>
            <person name="Hall N."/>
            <person name="Watson M."/>
            <person name="Adriaenssens E.M."/>
            <person name="Foster-Nyarko E."/>
            <person name="Jarju S."/>
            <person name="Secka A."/>
            <person name="Antonio M."/>
            <person name="Oren A."/>
            <person name="Chaudhuri R.R."/>
            <person name="La Ragione R."/>
            <person name="Hildebrand F."/>
            <person name="Pallen M.J."/>
        </authorList>
    </citation>
    <scope>NUCLEOTIDE SEQUENCE</scope>
    <source>
        <strain evidence="15">5790</strain>
    </source>
</reference>
<dbReference type="InterPro" id="IPR015760">
    <property type="entry name" value="TIF_IF2"/>
</dbReference>
<feature type="region of interest" description="G-domain" evidence="10">
    <location>
        <begin position="255"/>
        <end position="403"/>
    </location>
</feature>
<dbReference type="SUPFAM" id="SSF50447">
    <property type="entry name" value="Translation proteins"/>
    <property type="match status" value="2"/>
</dbReference>
<dbReference type="FunFam" id="3.40.50.300:FF:000019">
    <property type="entry name" value="Translation initiation factor IF-2"/>
    <property type="match status" value="1"/>
</dbReference>
<evidence type="ECO:0000256" key="5">
    <source>
        <dbReference type="ARBA" id="ARBA00022540"/>
    </source>
</evidence>
<reference evidence="15" key="2">
    <citation type="submission" date="2021-04" db="EMBL/GenBank/DDBJ databases">
        <authorList>
            <person name="Gilroy R."/>
        </authorList>
    </citation>
    <scope>NUCLEOTIDE SEQUENCE</scope>
    <source>
        <strain evidence="15">5790</strain>
    </source>
</reference>
<keyword evidence="4 10" id="KW-0963">Cytoplasm</keyword>
<evidence type="ECO:0000313" key="16">
    <source>
        <dbReference type="Proteomes" id="UP000824162"/>
    </source>
</evidence>
<evidence type="ECO:0000256" key="1">
    <source>
        <dbReference type="ARBA" id="ARBA00004496"/>
    </source>
</evidence>
<dbReference type="NCBIfam" id="TIGR00231">
    <property type="entry name" value="small_GTP"/>
    <property type="match status" value="1"/>
</dbReference>
<dbReference type="PANTHER" id="PTHR43381">
    <property type="entry name" value="TRANSLATION INITIATION FACTOR IF-2-RELATED"/>
    <property type="match status" value="1"/>
</dbReference>
<dbReference type="PANTHER" id="PTHR43381:SF5">
    <property type="entry name" value="TR-TYPE G DOMAIN-CONTAINING PROTEIN"/>
    <property type="match status" value="1"/>
</dbReference>
<dbReference type="CDD" id="cd01887">
    <property type="entry name" value="IF2_eIF5B"/>
    <property type="match status" value="1"/>
</dbReference>
<accession>A0A9D1PRR3</accession>
<evidence type="ECO:0000256" key="7">
    <source>
        <dbReference type="ARBA" id="ARBA00022917"/>
    </source>
</evidence>
<evidence type="ECO:0000259" key="14">
    <source>
        <dbReference type="PROSITE" id="PS51722"/>
    </source>
</evidence>
<dbReference type="Pfam" id="PF04760">
    <property type="entry name" value="IF2_N"/>
    <property type="match status" value="2"/>
</dbReference>
<dbReference type="Pfam" id="PF00009">
    <property type="entry name" value="GTP_EFTU"/>
    <property type="match status" value="1"/>
</dbReference>
<feature type="compositionally biased region" description="Basic residues" evidence="13">
    <location>
        <begin position="132"/>
        <end position="151"/>
    </location>
</feature>
<dbReference type="Pfam" id="PF11987">
    <property type="entry name" value="IF-2"/>
    <property type="match status" value="1"/>
</dbReference>
<dbReference type="AlphaFoldDB" id="A0A9D1PRR3"/>
<dbReference type="CDD" id="cd03702">
    <property type="entry name" value="IF2_mtIF2_II"/>
    <property type="match status" value="1"/>
</dbReference>
<evidence type="ECO:0000256" key="12">
    <source>
        <dbReference type="RuleBase" id="RU000645"/>
    </source>
</evidence>
<feature type="region of interest" description="Disordered" evidence="13">
    <location>
        <begin position="60"/>
        <end position="89"/>
    </location>
</feature>
<evidence type="ECO:0000256" key="13">
    <source>
        <dbReference type="SAM" id="MobiDB-lite"/>
    </source>
</evidence>
<dbReference type="Pfam" id="PF22042">
    <property type="entry name" value="EF-G_D2"/>
    <property type="match status" value="1"/>
</dbReference>
<comment type="similarity">
    <text evidence="2 10 11">Belongs to the TRAFAC class translation factor GTPase superfamily. Classic translation factor GTPase family. IF-2 subfamily.</text>
</comment>
<evidence type="ECO:0000256" key="4">
    <source>
        <dbReference type="ARBA" id="ARBA00022490"/>
    </source>
</evidence>
<keyword evidence="5 10" id="KW-0396">Initiation factor</keyword>
<dbReference type="Gene3D" id="3.40.50.10050">
    <property type="entry name" value="Translation initiation factor IF- 2, domain 3"/>
    <property type="match status" value="1"/>
</dbReference>
<dbReference type="Gene3D" id="1.10.10.2480">
    <property type="match status" value="1"/>
</dbReference>
<comment type="subcellular location">
    <subcellularLocation>
        <location evidence="1 10 12">Cytoplasm</location>
    </subcellularLocation>
</comment>
<dbReference type="FunFam" id="2.40.30.10:FF:000007">
    <property type="entry name" value="Translation initiation factor IF-2"/>
    <property type="match status" value="1"/>
</dbReference>
<feature type="compositionally biased region" description="Basic and acidic residues" evidence="13">
    <location>
        <begin position="60"/>
        <end position="69"/>
    </location>
</feature>
<dbReference type="InterPro" id="IPR004161">
    <property type="entry name" value="EFTu-like_2"/>
</dbReference>
<proteinExistence type="inferred from homology"/>
<dbReference type="InterPro" id="IPR000178">
    <property type="entry name" value="TF_IF2_bacterial-like"/>
</dbReference>
<evidence type="ECO:0000256" key="2">
    <source>
        <dbReference type="ARBA" id="ARBA00007733"/>
    </source>
</evidence>
<dbReference type="InterPro" id="IPR044145">
    <property type="entry name" value="IF2_II"/>
</dbReference>
<feature type="compositionally biased region" description="Basic and acidic residues" evidence="13">
    <location>
        <begin position="152"/>
        <end position="166"/>
    </location>
</feature>
<feature type="domain" description="Tr-type G" evidence="14">
    <location>
        <begin position="252"/>
        <end position="421"/>
    </location>
</feature>
<dbReference type="InterPro" id="IPR009000">
    <property type="entry name" value="Transl_B-barrel_sf"/>
</dbReference>
<feature type="binding site" evidence="10">
    <location>
        <begin position="261"/>
        <end position="268"/>
    </location>
    <ligand>
        <name>GTP</name>
        <dbReference type="ChEBI" id="CHEBI:37565"/>
    </ligand>
</feature>
<dbReference type="Pfam" id="PF03144">
    <property type="entry name" value="GTP_EFTU_D2"/>
    <property type="match status" value="1"/>
</dbReference>
<dbReference type="EMBL" id="DXIJ01000053">
    <property type="protein sequence ID" value="HIV85679.1"/>
    <property type="molecule type" value="Genomic_DNA"/>
</dbReference>
<dbReference type="Gene3D" id="2.40.30.10">
    <property type="entry name" value="Translation factors"/>
    <property type="match status" value="2"/>
</dbReference>
<evidence type="ECO:0000256" key="8">
    <source>
        <dbReference type="ARBA" id="ARBA00023134"/>
    </source>
</evidence>
<organism evidence="15 16">
    <name type="scientific">Candidatus Monoglobus merdigallinarum</name>
    <dbReference type="NCBI Taxonomy" id="2838698"/>
    <lineage>
        <taxon>Bacteria</taxon>
        <taxon>Bacillati</taxon>
        <taxon>Bacillota</taxon>
        <taxon>Clostridia</taxon>
        <taxon>Monoglobales</taxon>
        <taxon>Monoglobaceae</taxon>
        <taxon>Monoglobus</taxon>
    </lineage>
</organism>
<dbReference type="FunFam" id="3.40.50.10050:FF:000001">
    <property type="entry name" value="Translation initiation factor IF-2"/>
    <property type="match status" value="1"/>
</dbReference>
<evidence type="ECO:0000313" key="15">
    <source>
        <dbReference type="EMBL" id="HIV85679.1"/>
    </source>
</evidence>
<evidence type="ECO:0000256" key="9">
    <source>
        <dbReference type="ARBA" id="ARBA00025162"/>
    </source>
</evidence>
<feature type="binding site" evidence="10">
    <location>
        <begin position="361"/>
        <end position="364"/>
    </location>
    <ligand>
        <name>GTP</name>
        <dbReference type="ChEBI" id="CHEBI:37565"/>
    </ligand>
</feature>
<dbReference type="GO" id="GO:0005525">
    <property type="term" value="F:GTP binding"/>
    <property type="evidence" value="ECO:0007669"/>
    <property type="project" value="UniProtKB-KW"/>
</dbReference>
<evidence type="ECO:0000256" key="10">
    <source>
        <dbReference type="HAMAP-Rule" id="MF_00100"/>
    </source>
</evidence>
<dbReference type="HAMAP" id="MF_00100_B">
    <property type="entry name" value="IF_2_B"/>
    <property type="match status" value="1"/>
</dbReference>
<feature type="region of interest" description="Disordered" evidence="13">
    <location>
        <begin position="122"/>
        <end position="166"/>
    </location>
</feature>
<evidence type="ECO:0000256" key="6">
    <source>
        <dbReference type="ARBA" id="ARBA00022741"/>
    </source>
</evidence>
<dbReference type="PROSITE" id="PS51722">
    <property type="entry name" value="G_TR_2"/>
    <property type="match status" value="1"/>
</dbReference>
<dbReference type="GO" id="GO:0003743">
    <property type="term" value="F:translation initiation factor activity"/>
    <property type="evidence" value="ECO:0007669"/>
    <property type="project" value="UniProtKB-UniRule"/>
</dbReference>
<name>A0A9D1PRR3_9FIRM</name>
<dbReference type="CDD" id="cd03692">
    <property type="entry name" value="mtIF2_IVc"/>
    <property type="match status" value="1"/>
</dbReference>
<feature type="binding site" evidence="10">
    <location>
        <begin position="307"/>
        <end position="311"/>
    </location>
    <ligand>
        <name>GTP</name>
        <dbReference type="ChEBI" id="CHEBI:37565"/>
    </ligand>
</feature>
<dbReference type="GO" id="GO:0005829">
    <property type="term" value="C:cytosol"/>
    <property type="evidence" value="ECO:0007669"/>
    <property type="project" value="TreeGrafter"/>
</dbReference>
<keyword evidence="6 10" id="KW-0547">Nucleotide-binding</keyword>
<dbReference type="InterPro" id="IPR053905">
    <property type="entry name" value="EF-G-like_DII"/>
</dbReference>
<dbReference type="GO" id="GO:0003924">
    <property type="term" value="F:GTPase activity"/>
    <property type="evidence" value="ECO:0007669"/>
    <property type="project" value="UniProtKB-UniRule"/>
</dbReference>
<dbReference type="InterPro" id="IPR027417">
    <property type="entry name" value="P-loop_NTPase"/>
</dbReference>
<dbReference type="FunFam" id="2.40.30.10:FF:000008">
    <property type="entry name" value="Translation initiation factor IF-2"/>
    <property type="match status" value="1"/>
</dbReference>